<keyword evidence="2" id="KW-1133">Transmembrane helix</keyword>
<evidence type="ECO:0000256" key="1">
    <source>
        <dbReference type="SAM" id="Coils"/>
    </source>
</evidence>
<evidence type="ECO:0000313" key="3">
    <source>
        <dbReference type="EMBL" id="MCU7377865.1"/>
    </source>
</evidence>
<feature type="transmembrane region" description="Helical" evidence="2">
    <location>
        <begin position="1119"/>
        <end position="1143"/>
    </location>
</feature>
<dbReference type="Gene3D" id="3.30.70.1320">
    <property type="entry name" value="Multidrug efflux transporter AcrB pore domain like"/>
    <property type="match status" value="1"/>
</dbReference>
<dbReference type="GO" id="GO:0042910">
    <property type="term" value="F:xenobiotic transmembrane transporter activity"/>
    <property type="evidence" value="ECO:0007669"/>
    <property type="project" value="TreeGrafter"/>
</dbReference>
<feature type="transmembrane region" description="Helical" evidence="2">
    <location>
        <begin position="731"/>
        <end position="748"/>
    </location>
</feature>
<feature type="transmembrane region" description="Helical" evidence="2">
    <location>
        <begin position="595"/>
        <end position="616"/>
    </location>
</feature>
<comment type="caution">
    <text evidence="3">The sequence shown here is derived from an EMBL/GenBank/DDBJ whole genome shotgun (WGS) entry which is preliminary data.</text>
</comment>
<dbReference type="RefSeq" id="WP_269478407.1">
    <property type="nucleotide sequence ID" value="NZ_JAOSHN010000002.1"/>
</dbReference>
<dbReference type="InterPro" id="IPR001036">
    <property type="entry name" value="Acrflvin-R"/>
</dbReference>
<dbReference type="Pfam" id="PF00873">
    <property type="entry name" value="ACR_tran"/>
    <property type="match status" value="2"/>
</dbReference>
<dbReference type="GO" id="GO:0005886">
    <property type="term" value="C:plasma membrane"/>
    <property type="evidence" value="ECO:0007669"/>
    <property type="project" value="TreeGrafter"/>
</dbReference>
<dbReference type="PANTHER" id="PTHR32063">
    <property type="match status" value="1"/>
</dbReference>
<dbReference type="InterPro" id="IPR027463">
    <property type="entry name" value="AcrB_DN_DC_subdom"/>
</dbReference>
<gene>
    <name evidence="3" type="ORF">OBO34_05805</name>
</gene>
<feature type="transmembrane region" description="Helical" evidence="2">
    <location>
        <begin position="1093"/>
        <end position="1113"/>
    </location>
</feature>
<protein>
    <submittedName>
        <fullName evidence="3">Efflux RND transporter permease subunit</fullName>
    </submittedName>
</protein>
<name>A0A9J6QL44_9FIRM</name>
<feature type="transmembrane region" description="Helical" evidence="2">
    <location>
        <begin position="543"/>
        <end position="562"/>
    </location>
</feature>
<keyword evidence="2" id="KW-0472">Membrane</keyword>
<feature type="transmembrane region" description="Helical" evidence="2">
    <location>
        <begin position="569"/>
        <end position="589"/>
    </location>
</feature>
<dbReference type="SUPFAM" id="SSF82693">
    <property type="entry name" value="Multidrug efflux transporter AcrB pore domain, PN1, PN2, PC1 and PC2 subdomains"/>
    <property type="match status" value="2"/>
</dbReference>
<accession>A0A9J6QL44</accession>
<feature type="transmembrane region" description="Helical" evidence="2">
    <location>
        <begin position="12"/>
        <end position="31"/>
    </location>
</feature>
<dbReference type="Gene3D" id="3.30.2090.10">
    <property type="entry name" value="Multidrug efflux transporter AcrB TolC docking domain, DN and DC subdomains"/>
    <property type="match status" value="2"/>
</dbReference>
<reference evidence="3" key="1">
    <citation type="submission" date="2022-09" db="EMBL/GenBank/DDBJ databases">
        <title>Culturomic study of gut microbiota in children with autism spectrum disorder.</title>
        <authorList>
            <person name="Efimov B.A."/>
            <person name="Chaplin A.V."/>
            <person name="Sokolova S.R."/>
            <person name="Pikina A.P."/>
            <person name="Korzhanova M."/>
            <person name="Belova V."/>
            <person name="Korostin D."/>
        </authorList>
    </citation>
    <scope>NUCLEOTIDE SEQUENCE</scope>
    <source>
        <strain evidence="3">ASD5510</strain>
    </source>
</reference>
<proteinExistence type="predicted"/>
<dbReference type="SUPFAM" id="SSF82714">
    <property type="entry name" value="Multidrug efflux transporter AcrB TolC docking domain, DN and DC subdomains"/>
    <property type="match status" value="2"/>
</dbReference>
<organism evidence="3 4">
    <name type="scientific">Hominibacterium faecale</name>
    <dbReference type="NCBI Taxonomy" id="2839743"/>
    <lineage>
        <taxon>Bacteria</taxon>
        <taxon>Bacillati</taxon>
        <taxon>Bacillota</taxon>
        <taxon>Clostridia</taxon>
        <taxon>Peptostreptococcales</taxon>
        <taxon>Anaerovoracaceae</taxon>
        <taxon>Hominibacterium</taxon>
    </lineage>
</organism>
<dbReference type="EMBL" id="JAOSHN010000002">
    <property type="protein sequence ID" value="MCU7377865.1"/>
    <property type="molecule type" value="Genomic_DNA"/>
</dbReference>
<dbReference type="Proteomes" id="UP001065549">
    <property type="component" value="Unassembled WGS sequence"/>
</dbReference>
<keyword evidence="2" id="KW-0812">Transmembrane</keyword>
<feature type="transmembrane region" description="Helical" evidence="2">
    <location>
        <begin position="637"/>
        <end position="660"/>
    </location>
</feature>
<dbReference type="Gene3D" id="1.20.1640.10">
    <property type="entry name" value="Multidrug efflux transporter AcrB transmembrane domain"/>
    <property type="match status" value="2"/>
</dbReference>
<dbReference type="Gene3D" id="3.30.70.1430">
    <property type="entry name" value="Multidrug efflux transporter AcrB pore domain"/>
    <property type="match status" value="2"/>
</dbReference>
<dbReference type="PRINTS" id="PR00702">
    <property type="entry name" value="ACRIFLAVINRP"/>
</dbReference>
<dbReference type="PANTHER" id="PTHR32063:SF0">
    <property type="entry name" value="SWARMING MOTILITY PROTEIN SWRC"/>
    <property type="match status" value="1"/>
</dbReference>
<feature type="transmembrane region" description="Helical" evidence="2">
    <location>
        <begin position="1164"/>
        <end position="1185"/>
    </location>
</feature>
<evidence type="ECO:0000313" key="4">
    <source>
        <dbReference type="Proteomes" id="UP001065549"/>
    </source>
</evidence>
<keyword evidence="1" id="KW-0175">Coiled coil</keyword>
<feature type="transmembrane region" description="Helical" evidence="2">
    <location>
        <begin position="1067"/>
        <end position="1086"/>
    </location>
</feature>
<dbReference type="Gene3D" id="3.30.70.1440">
    <property type="entry name" value="Multidrug efflux transporter AcrB pore domain"/>
    <property type="match status" value="1"/>
</dbReference>
<dbReference type="AlphaFoldDB" id="A0A9J6QL44"/>
<dbReference type="SUPFAM" id="SSF82866">
    <property type="entry name" value="Multidrug efflux transporter AcrB transmembrane domain"/>
    <property type="match status" value="2"/>
</dbReference>
<sequence length="1241" mass="133617">MLAKFSVKKPFTVLVAVILIIVFGIVSFSKMTPDLFPSINMPYAIVMTTYPGASPEEVENELTKPMEQQLATLNHIKNLTSQSNESHSMIALEFSDDVNMDAVSVDIHEKIDMISGGWDETVGTPIVMKINPDMMPVNVAAVSLKDKSTTETSSFVEENLLTPLEGIEGVASVNATGLISEDIQVILSQDKIDKINDKTSNAILKQFSDAKGKLNSGINSAKGGQNKIDSGKKQVTKAQKQAAQQMEAARVQMKEGKEQLQKAKEAVIQAEALKATMQQIEAEVKKQYPSLSDEQIKELCMRNQAYAQASKALDTMADALKAYGMDMNDLPSTKEIDAQIKAIDDGLSKLNVQQANLSDTLGNNMSELTAGSSTLQATVAQLQASLAQVQSSEEAALNSANLTGVLTMSNVSAILSAQNFSMPAGYVSDGKSEILVSVGNKIKSISELKDLVVLDMDVDGMDPVKLSDIADVTNANNSAETYAKINGENGVLLTFTKQSGYSTADVADRVTENFDKLADKYDGLTFTTLSDQGEYIHMVINSVLQNLLLGAILAILILLLFLRDIRPTIITAISIPISVTFAIALMYFSGVTINVISLAGLAVGVGMLVDNSIVVIENIYRLRALGYNHTRAAISGAAQVTGAITASTLTTICVFAPIVFVEGMTRQIFTDMALTVTYALLASLIIALTLVPAMARGLLKRDAKKTALSQDSPIIAKYKKAVEFALDHKKWVLIIAVVLLIGSTGLALSKGFSYMPSMASQQMSVTIQMPDDSDLSDTAKATDAISKKIMKMDYVETVGAMLSSDANSAMGMSTGEKDVTQSMMYVILDEDKLDQAKDLSQKIEAMGSDYGCEITAQGDTDMMSMMGGSGVQLKVYSDDLDTLRTSAISIEKRLGQVKGLKEVTDTKDDSTPKLQINIHKNKAMSYGLTVAQVFADVSAQLSKDKAATTLVQSGEGTDVLVSSKDTESMTKKDLEKLKVTGKKADGSEKKVSLSTIADITEEQALSVINHESQKRVLTISGELAEGYNITHVTNAAKDAVESMDLPSDVKVEFEGENETIMDAMEQMMLMMVLGMLMVYLVMVAQFQSLRSPFIVMFTVPLAFTGGMLALLLTGQDVSVVALLGFVMLMGVIVNNAIVLVDCINRFRLEEGMSRRDAIIEAGAVRIRPVLMTAITTILGLLPLAVGMGNGAEMMQPVAIVCIGGLIYATLMTLIVIPVMYSLLSRKYMTDIKAEDLEIIDA</sequence>
<feature type="transmembrane region" description="Helical" evidence="2">
    <location>
        <begin position="1197"/>
        <end position="1223"/>
    </location>
</feature>
<feature type="transmembrane region" description="Helical" evidence="2">
    <location>
        <begin position="672"/>
        <end position="695"/>
    </location>
</feature>
<keyword evidence="4" id="KW-1185">Reference proteome</keyword>
<evidence type="ECO:0000256" key="2">
    <source>
        <dbReference type="SAM" id="Phobius"/>
    </source>
</evidence>
<feature type="coiled-coil region" evidence="1">
    <location>
        <begin position="239"/>
        <end position="283"/>
    </location>
</feature>